<protein>
    <submittedName>
        <fullName evidence="9">ABC transporter permease</fullName>
    </submittedName>
</protein>
<keyword evidence="2 7" id="KW-0813">Transport</keyword>
<dbReference type="RefSeq" id="WP_350783275.1">
    <property type="nucleotide sequence ID" value="NZ_JBEPEK010000159.1"/>
</dbReference>
<dbReference type="Proteomes" id="UP001474181">
    <property type="component" value="Unassembled WGS sequence"/>
</dbReference>
<evidence type="ECO:0000256" key="6">
    <source>
        <dbReference type="ARBA" id="ARBA00023136"/>
    </source>
</evidence>
<name>A0ABV1WZI0_9ACTN</name>
<evidence type="ECO:0000256" key="5">
    <source>
        <dbReference type="ARBA" id="ARBA00022989"/>
    </source>
</evidence>
<dbReference type="InterPro" id="IPR050366">
    <property type="entry name" value="BP-dependent_transpt_permease"/>
</dbReference>
<evidence type="ECO:0000313" key="9">
    <source>
        <dbReference type="EMBL" id="MER7182169.1"/>
    </source>
</evidence>
<dbReference type="Gene3D" id="1.10.3720.10">
    <property type="entry name" value="MetI-like"/>
    <property type="match status" value="1"/>
</dbReference>
<evidence type="ECO:0000256" key="4">
    <source>
        <dbReference type="ARBA" id="ARBA00022692"/>
    </source>
</evidence>
<dbReference type="PANTHER" id="PTHR43386:SF1">
    <property type="entry name" value="D,D-DIPEPTIDE TRANSPORT SYSTEM PERMEASE PROTEIN DDPC-RELATED"/>
    <property type="match status" value="1"/>
</dbReference>
<gene>
    <name evidence="9" type="ORF">ABT404_22235</name>
</gene>
<sequence length="297" mass="31006">MTAETVLPDAGATVTATATTARRRPFRAWNPTLTTGVCLLGGLVLISLVVTGFGPYSAEDVGNALLGGPTGGHWLGTDNLGRDLFTRTFVAALHSLLVAFGATTLAALIGVPIGLLAGYSGRRVDGVLMAVMDIAMSIPSVLLALVLVSVFTPGTAVLVVGMGLIFVPYFARIVRAPALTVRERDFVSAARIAGVRPPVIIGRHVLPNVLSSALVQYANTAATCVLVEASLSYLGLGIQPPTPSWGRMIFEGQRYMAHDPLLVIVPGITLAVATAAFGLISDGLQERIDPRGTRRTP</sequence>
<keyword evidence="5 7" id="KW-1133">Transmembrane helix</keyword>
<feature type="transmembrane region" description="Helical" evidence="7">
    <location>
        <begin position="261"/>
        <end position="280"/>
    </location>
</feature>
<comment type="caution">
    <text evidence="9">The sequence shown here is derived from an EMBL/GenBank/DDBJ whole genome shotgun (WGS) entry which is preliminary data.</text>
</comment>
<keyword evidence="6 7" id="KW-0472">Membrane</keyword>
<dbReference type="CDD" id="cd06261">
    <property type="entry name" value="TM_PBP2"/>
    <property type="match status" value="1"/>
</dbReference>
<comment type="subcellular location">
    <subcellularLocation>
        <location evidence="1 7">Cell membrane</location>
        <topology evidence="1 7">Multi-pass membrane protein</topology>
    </subcellularLocation>
</comment>
<keyword evidence="10" id="KW-1185">Reference proteome</keyword>
<feature type="transmembrane region" description="Helical" evidence="7">
    <location>
        <begin position="156"/>
        <end position="174"/>
    </location>
</feature>
<organism evidence="9 10">
    <name type="scientific">Streptomyces hyaluromycini</name>
    <dbReference type="NCBI Taxonomy" id="1377993"/>
    <lineage>
        <taxon>Bacteria</taxon>
        <taxon>Bacillati</taxon>
        <taxon>Actinomycetota</taxon>
        <taxon>Actinomycetes</taxon>
        <taxon>Kitasatosporales</taxon>
        <taxon>Streptomycetaceae</taxon>
        <taxon>Streptomyces</taxon>
    </lineage>
</organism>
<feature type="transmembrane region" description="Helical" evidence="7">
    <location>
        <begin position="89"/>
        <end position="115"/>
    </location>
</feature>
<dbReference type="Pfam" id="PF00528">
    <property type="entry name" value="BPD_transp_1"/>
    <property type="match status" value="1"/>
</dbReference>
<comment type="similarity">
    <text evidence="7">Belongs to the binding-protein-dependent transport system permease family.</text>
</comment>
<keyword evidence="4 7" id="KW-0812">Transmembrane</keyword>
<dbReference type="SUPFAM" id="SSF161098">
    <property type="entry name" value="MetI-like"/>
    <property type="match status" value="1"/>
</dbReference>
<reference evidence="9 10" key="1">
    <citation type="submission" date="2024-06" db="EMBL/GenBank/DDBJ databases">
        <title>The Natural Products Discovery Center: Release of the First 8490 Sequenced Strains for Exploring Actinobacteria Biosynthetic Diversity.</title>
        <authorList>
            <person name="Kalkreuter E."/>
            <person name="Kautsar S.A."/>
            <person name="Yang D."/>
            <person name="Bader C.D."/>
            <person name="Teijaro C.N."/>
            <person name="Fluegel L."/>
            <person name="Davis C.M."/>
            <person name="Simpson J.R."/>
            <person name="Lauterbach L."/>
            <person name="Steele A.D."/>
            <person name="Gui C."/>
            <person name="Meng S."/>
            <person name="Li G."/>
            <person name="Viehrig K."/>
            <person name="Ye F."/>
            <person name="Su P."/>
            <person name="Kiefer A.F."/>
            <person name="Nichols A."/>
            <person name="Cepeda A.J."/>
            <person name="Yan W."/>
            <person name="Fan B."/>
            <person name="Jiang Y."/>
            <person name="Adhikari A."/>
            <person name="Zheng C.-J."/>
            <person name="Schuster L."/>
            <person name="Cowan T.M."/>
            <person name="Smanski M.J."/>
            <person name="Chevrette M.G."/>
            <person name="De Carvalho L.P.S."/>
            <person name="Shen B."/>
        </authorList>
    </citation>
    <scope>NUCLEOTIDE SEQUENCE [LARGE SCALE GENOMIC DNA]</scope>
    <source>
        <strain evidence="9 10">NPDC000234</strain>
    </source>
</reference>
<evidence type="ECO:0000256" key="3">
    <source>
        <dbReference type="ARBA" id="ARBA00022475"/>
    </source>
</evidence>
<dbReference type="PANTHER" id="PTHR43386">
    <property type="entry name" value="OLIGOPEPTIDE TRANSPORT SYSTEM PERMEASE PROTEIN APPC"/>
    <property type="match status" value="1"/>
</dbReference>
<dbReference type="PROSITE" id="PS50928">
    <property type="entry name" value="ABC_TM1"/>
    <property type="match status" value="1"/>
</dbReference>
<evidence type="ECO:0000256" key="2">
    <source>
        <dbReference type="ARBA" id="ARBA00022448"/>
    </source>
</evidence>
<accession>A0ABV1WZI0</accession>
<evidence type="ECO:0000256" key="1">
    <source>
        <dbReference type="ARBA" id="ARBA00004651"/>
    </source>
</evidence>
<dbReference type="InterPro" id="IPR035906">
    <property type="entry name" value="MetI-like_sf"/>
</dbReference>
<evidence type="ECO:0000313" key="10">
    <source>
        <dbReference type="Proteomes" id="UP001474181"/>
    </source>
</evidence>
<feature type="domain" description="ABC transmembrane type-1" evidence="8">
    <location>
        <begin position="92"/>
        <end position="281"/>
    </location>
</feature>
<keyword evidence="3" id="KW-1003">Cell membrane</keyword>
<evidence type="ECO:0000256" key="7">
    <source>
        <dbReference type="RuleBase" id="RU363032"/>
    </source>
</evidence>
<dbReference type="EMBL" id="JBEPEK010000159">
    <property type="protein sequence ID" value="MER7182169.1"/>
    <property type="molecule type" value="Genomic_DNA"/>
</dbReference>
<feature type="transmembrane region" description="Helical" evidence="7">
    <location>
        <begin position="32"/>
        <end position="56"/>
    </location>
</feature>
<evidence type="ECO:0000259" key="8">
    <source>
        <dbReference type="PROSITE" id="PS50928"/>
    </source>
</evidence>
<dbReference type="InterPro" id="IPR000515">
    <property type="entry name" value="MetI-like"/>
</dbReference>
<feature type="transmembrane region" description="Helical" evidence="7">
    <location>
        <begin position="127"/>
        <end position="150"/>
    </location>
</feature>
<proteinExistence type="inferred from homology"/>